<protein>
    <submittedName>
        <fullName evidence="1">Uncharacterized protein</fullName>
    </submittedName>
</protein>
<organism evidence="1 2">
    <name type="scientific">Caerostris extrusa</name>
    <name type="common">Bark spider</name>
    <name type="synonym">Caerostris bankana</name>
    <dbReference type="NCBI Taxonomy" id="172846"/>
    <lineage>
        <taxon>Eukaryota</taxon>
        <taxon>Metazoa</taxon>
        <taxon>Ecdysozoa</taxon>
        <taxon>Arthropoda</taxon>
        <taxon>Chelicerata</taxon>
        <taxon>Arachnida</taxon>
        <taxon>Araneae</taxon>
        <taxon>Araneomorphae</taxon>
        <taxon>Entelegynae</taxon>
        <taxon>Araneoidea</taxon>
        <taxon>Araneidae</taxon>
        <taxon>Caerostris</taxon>
    </lineage>
</organism>
<keyword evidence="2" id="KW-1185">Reference proteome</keyword>
<dbReference type="Proteomes" id="UP001054945">
    <property type="component" value="Unassembled WGS sequence"/>
</dbReference>
<evidence type="ECO:0000313" key="2">
    <source>
        <dbReference type="Proteomes" id="UP001054945"/>
    </source>
</evidence>
<dbReference type="EMBL" id="BPLR01003256">
    <property type="protein sequence ID" value="GIX82638.1"/>
    <property type="molecule type" value="Genomic_DNA"/>
</dbReference>
<dbReference type="AlphaFoldDB" id="A0AAV4NFL5"/>
<name>A0AAV4NFL5_CAEEX</name>
<gene>
    <name evidence="1" type="ORF">CEXT_28071</name>
</gene>
<reference evidence="1 2" key="1">
    <citation type="submission" date="2021-06" db="EMBL/GenBank/DDBJ databases">
        <title>Caerostris extrusa draft genome.</title>
        <authorList>
            <person name="Kono N."/>
            <person name="Arakawa K."/>
        </authorList>
    </citation>
    <scope>NUCLEOTIDE SEQUENCE [LARGE SCALE GENOMIC DNA]</scope>
</reference>
<sequence>MSPILGGDLAWRNNGPRVLQRFEATPFTGFGLNDLFIKTCVRAFFGTCCSRLHASRFRVLKLRKSDSRICHLSCIERDVFLGKQVALEIKGRTNGLVSHSSKLFSIL</sequence>
<proteinExistence type="predicted"/>
<evidence type="ECO:0000313" key="1">
    <source>
        <dbReference type="EMBL" id="GIX82638.1"/>
    </source>
</evidence>
<comment type="caution">
    <text evidence="1">The sequence shown here is derived from an EMBL/GenBank/DDBJ whole genome shotgun (WGS) entry which is preliminary data.</text>
</comment>
<accession>A0AAV4NFL5</accession>